<dbReference type="Pfam" id="PF02565">
    <property type="entry name" value="RecO_C"/>
    <property type="match status" value="1"/>
</dbReference>
<organism evidence="9 10">
    <name type="scientific">candidate division WOR_3 bacterium SM23_42</name>
    <dbReference type="NCBI Taxonomy" id="1703779"/>
    <lineage>
        <taxon>Bacteria</taxon>
        <taxon>Bacteria division WOR-3</taxon>
    </lineage>
</organism>
<evidence type="ECO:0000256" key="6">
    <source>
        <dbReference type="ARBA" id="ARBA00033409"/>
    </source>
</evidence>
<evidence type="ECO:0000259" key="8">
    <source>
        <dbReference type="Pfam" id="PF11967"/>
    </source>
</evidence>
<dbReference type="Pfam" id="PF11967">
    <property type="entry name" value="RecO_N"/>
    <property type="match status" value="1"/>
</dbReference>
<dbReference type="InterPro" id="IPR042242">
    <property type="entry name" value="RecO_C"/>
</dbReference>
<comment type="similarity">
    <text evidence="1 7">Belongs to the RecO family.</text>
</comment>
<evidence type="ECO:0000256" key="3">
    <source>
        <dbReference type="ARBA" id="ARBA00022763"/>
    </source>
</evidence>
<dbReference type="Gene3D" id="1.20.1440.120">
    <property type="entry name" value="Recombination protein O, C-terminal domain"/>
    <property type="match status" value="1"/>
</dbReference>
<dbReference type="EMBL" id="LJUJ01000017">
    <property type="protein sequence ID" value="KPK63179.1"/>
    <property type="molecule type" value="Genomic_DNA"/>
</dbReference>
<dbReference type="InterPro" id="IPR012340">
    <property type="entry name" value="NA-bd_OB-fold"/>
</dbReference>
<dbReference type="AlphaFoldDB" id="A0A0S8FTR7"/>
<dbReference type="PANTHER" id="PTHR33991:SF1">
    <property type="entry name" value="DNA REPAIR PROTEIN RECO"/>
    <property type="match status" value="1"/>
</dbReference>
<gene>
    <name evidence="7" type="primary">recO</name>
    <name evidence="9" type="ORF">AMJ83_08010</name>
</gene>
<proteinExistence type="inferred from homology"/>
<dbReference type="GO" id="GO:0006310">
    <property type="term" value="P:DNA recombination"/>
    <property type="evidence" value="ECO:0007669"/>
    <property type="project" value="UniProtKB-UniRule"/>
</dbReference>
<evidence type="ECO:0000256" key="7">
    <source>
        <dbReference type="HAMAP-Rule" id="MF_00201"/>
    </source>
</evidence>
<comment type="caution">
    <text evidence="9">The sequence shown here is derived from an EMBL/GenBank/DDBJ whole genome shotgun (WGS) entry which is preliminary data.</text>
</comment>
<evidence type="ECO:0000313" key="9">
    <source>
        <dbReference type="EMBL" id="KPK63179.1"/>
    </source>
</evidence>
<feature type="domain" description="DNA replication/recombination mediator RecO N-terminal" evidence="8">
    <location>
        <begin position="4"/>
        <end position="81"/>
    </location>
</feature>
<keyword evidence="4 7" id="KW-0233">DNA recombination</keyword>
<dbReference type="SUPFAM" id="SSF50249">
    <property type="entry name" value="Nucleic acid-binding proteins"/>
    <property type="match status" value="1"/>
</dbReference>
<evidence type="ECO:0000256" key="5">
    <source>
        <dbReference type="ARBA" id="ARBA00023204"/>
    </source>
</evidence>
<dbReference type="InterPro" id="IPR022572">
    <property type="entry name" value="DNA_rep/recomb_RecO_N"/>
</dbReference>
<dbReference type="SUPFAM" id="SSF57863">
    <property type="entry name" value="ArfGap/RecO-like zinc finger"/>
    <property type="match status" value="1"/>
</dbReference>
<keyword evidence="5 7" id="KW-0234">DNA repair</keyword>
<dbReference type="InterPro" id="IPR037278">
    <property type="entry name" value="ARFGAP/RecO"/>
</dbReference>
<dbReference type="Proteomes" id="UP000051373">
    <property type="component" value="Unassembled WGS sequence"/>
</dbReference>
<evidence type="ECO:0000256" key="1">
    <source>
        <dbReference type="ARBA" id="ARBA00007452"/>
    </source>
</evidence>
<name>A0A0S8FTR7_UNCW3</name>
<accession>A0A0S8FTR7</accession>
<protein>
    <recommendedName>
        <fullName evidence="2 7">DNA repair protein RecO</fullName>
    </recommendedName>
    <alternativeName>
        <fullName evidence="6 7">Recombination protein O</fullName>
    </alternativeName>
</protein>
<comment type="function">
    <text evidence="7">Involved in DNA repair and RecF pathway recombination.</text>
</comment>
<keyword evidence="3 7" id="KW-0227">DNA damage</keyword>
<reference evidence="9 10" key="1">
    <citation type="journal article" date="2015" name="Microbiome">
        <title>Genomic resolution of linkages in carbon, nitrogen, and sulfur cycling among widespread estuary sediment bacteria.</title>
        <authorList>
            <person name="Baker B.J."/>
            <person name="Lazar C.S."/>
            <person name="Teske A.P."/>
            <person name="Dick G.J."/>
        </authorList>
    </citation>
    <scope>NUCLEOTIDE SEQUENCE [LARGE SCALE GENOMIC DNA]</scope>
    <source>
        <strain evidence="9">SM23_42</strain>
    </source>
</reference>
<dbReference type="NCBIfam" id="TIGR00613">
    <property type="entry name" value="reco"/>
    <property type="match status" value="1"/>
</dbReference>
<dbReference type="InterPro" id="IPR003717">
    <property type="entry name" value="RecO"/>
</dbReference>
<dbReference type="PANTHER" id="PTHR33991">
    <property type="entry name" value="DNA REPAIR PROTEIN RECO"/>
    <property type="match status" value="1"/>
</dbReference>
<dbReference type="STRING" id="1703779.AMJ83_08010"/>
<dbReference type="GO" id="GO:0043590">
    <property type="term" value="C:bacterial nucleoid"/>
    <property type="evidence" value="ECO:0007669"/>
    <property type="project" value="TreeGrafter"/>
</dbReference>
<evidence type="ECO:0000256" key="2">
    <source>
        <dbReference type="ARBA" id="ARBA00021310"/>
    </source>
</evidence>
<evidence type="ECO:0000256" key="4">
    <source>
        <dbReference type="ARBA" id="ARBA00023172"/>
    </source>
</evidence>
<evidence type="ECO:0000313" key="10">
    <source>
        <dbReference type="Proteomes" id="UP000051373"/>
    </source>
</evidence>
<sequence length="245" mass="27649">MTNIIRCRGLILKTTPFKESSLIASVLTDISGKVQLLAKGVRRPKSKICGAMEPFNLDEIIYYKREFKEMYNLSDAVVIDDFEQIRNVPKKVNAALVLCEFYNKTVPPEDVNAEAFSLLLNFLKTLEKSDTTDARSLAVGFLVKALSGSGVMPHLENCVCCRGPVAKNNGKIEFSISAGGIVCHRHHDDTVVFLKRPTFDALKNIYSQEWHRIDSETSGEIEGFLVDYMYVHLNHTRLNTLKYLK</sequence>
<dbReference type="GO" id="GO:0006302">
    <property type="term" value="P:double-strand break repair"/>
    <property type="evidence" value="ECO:0007669"/>
    <property type="project" value="TreeGrafter"/>
</dbReference>
<dbReference type="Gene3D" id="2.40.50.140">
    <property type="entry name" value="Nucleic acid-binding proteins"/>
    <property type="match status" value="1"/>
</dbReference>
<dbReference type="HAMAP" id="MF_00201">
    <property type="entry name" value="RecO"/>
    <property type="match status" value="1"/>
</dbReference>